<dbReference type="InterPro" id="IPR018060">
    <property type="entry name" value="HTH_AraC"/>
</dbReference>
<dbReference type="PANTHER" id="PTHR47893">
    <property type="entry name" value="REGULATORY PROTEIN PCHR"/>
    <property type="match status" value="1"/>
</dbReference>
<dbReference type="Proteomes" id="UP000253410">
    <property type="component" value="Unassembled WGS sequence"/>
</dbReference>
<dbReference type="OrthoDB" id="799767at2"/>
<dbReference type="RefSeq" id="WP_113614365.1">
    <property type="nucleotide sequence ID" value="NZ_QFFJ01000001.1"/>
</dbReference>
<name>A0A365Y1P6_9BACT</name>
<dbReference type="SUPFAM" id="SSF46689">
    <property type="entry name" value="Homeodomain-like"/>
    <property type="match status" value="2"/>
</dbReference>
<dbReference type="PROSITE" id="PS01124">
    <property type="entry name" value="HTH_ARAC_FAMILY_2"/>
    <property type="match status" value="1"/>
</dbReference>
<dbReference type="InterPro" id="IPR053142">
    <property type="entry name" value="PchR_regulatory_protein"/>
</dbReference>
<dbReference type="Gene3D" id="1.10.10.60">
    <property type="entry name" value="Homeodomain-like"/>
    <property type="match status" value="2"/>
</dbReference>
<dbReference type="SMART" id="SM00342">
    <property type="entry name" value="HTH_ARAC"/>
    <property type="match status" value="1"/>
</dbReference>
<comment type="caution">
    <text evidence="5">The sequence shown here is derived from an EMBL/GenBank/DDBJ whole genome shotgun (WGS) entry which is preliminary data.</text>
</comment>
<sequence>MQYVLRKKEDQELIVALDYPDNYIVAEGLASRDTIARQPGFCFRFGQEWFDHILINRGCYEVSAPVKVIGGFESPMIELQYMLQGSVQTRMGRYYNTLQSGHHAILDAGTNPIEYIYPKGNEKLSVLEIQLTRSYFTRLAGSVGLPDIFNSIGPQLPITPAMQLTIRDMLHCDKKAALRRIYLESRILDLLMLQLEQASSALCKTVCSLPSHDIEKIHYAREILEQHISTPCSLIDLAHKAGINEFKLKKGFRELFGTTVFGYLHQKRMQDAKRMLLDLKMDITEVAMYCGFEHNKNFAAAFRKFWGYTPAQLMKK</sequence>
<evidence type="ECO:0000313" key="6">
    <source>
        <dbReference type="Proteomes" id="UP000253410"/>
    </source>
</evidence>
<evidence type="ECO:0000256" key="3">
    <source>
        <dbReference type="ARBA" id="ARBA00023163"/>
    </source>
</evidence>
<keyword evidence="1" id="KW-0805">Transcription regulation</keyword>
<feature type="domain" description="HTH araC/xylS-type" evidence="4">
    <location>
        <begin position="218"/>
        <end position="316"/>
    </location>
</feature>
<dbReference type="InterPro" id="IPR009057">
    <property type="entry name" value="Homeodomain-like_sf"/>
</dbReference>
<evidence type="ECO:0000256" key="2">
    <source>
        <dbReference type="ARBA" id="ARBA00023125"/>
    </source>
</evidence>
<evidence type="ECO:0000256" key="1">
    <source>
        <dbReference type="ARBA" id="ARBA00023015"/>
    </source>
</evidence>
<reference evidence="5 6" key="1">
    <citation type="submission" date="2018-05" db="EMBL/GenBank/DDBJ databases">
        <title>Chitinophaga sp. K3CV102501T nov., isolated from isolated from a monsoon evergreen broad-leaved forest soil.</title>
        <authorList>
            <person name="Lv Y."/>
        </authorList>
    </citation>
    <scope>NUCLEOTIDE SEQUENCE [LARGE SCALE GENOMIC DNA]</scope>
    <source>
        <strain evidence="5 6">GDMCC 1.1325</strain>
    </source>
</reference>
<evidence type="ECO:0000313" key="5">
    <source>
        <dbReference type="EMBL" id="RBL91765.1"/>
    </source>
</evidence>
<dbReference type="InterPro" id="IPR020449">
    <property type="entry name" value="Tscrpt_reg_AraC-type_HTH"/>
</dbReference>
<dbReference type="GO" id="GO:0003700">
    <property type="term" value="F:DNA-binding transcription factor activity"/>
    <property type="evidence" value="ECO:0007669"/>
    <property type="project" value="InterPro"/>
</dbReference>
<protein>
    <recommendedName>
        <fullName evidence="4">HTH araC/xylS-type domain-containing protein</fullName>
    </recommendedName>
</protein>
<dbReference type="AlphaFoldDB" id="A0A365Y1P6"/>
<keyword evidence="2" id="KW-0238">DNA-binding</keyword>
<dbReference type="PRINTS" id="PR00032">
    <property type="entry name" value="HTHARAC"/>
</dbReference>
<accession>A0A365Y1P6</accession>
<dbReference type="Pfam" id="PF12833">
    <property type="entry name" value="HTH_18"/>
    <property type="match status" value="1"/>
</dbReference>
<dbReference type="GO" id="GO:0043565">
    <property type="term" value="F:sequence-specific DNA binding"/>
    <property type="evidence" value="ECO:0007669"/>
    <property type="project" value="InterPro"/>
</dbReference>
<gene>
    <name evidence="5" type="ORF">DF182_03935</name>
</gene>
<dbReference type="PROSITE" id="PS00041">
    <property type="entry name" value="HTH_ARAC_FAMILY_1"/>
    <property type="match status" value="1"/>
</dbReference>
<proteinExistence type="predicted"/>
<dbReference type="PANTHER" id="PTHR47893:SF1">
    <property type="entry name" value="REGULATORY PROTEIN PCHR"/>
    <property type="match status" value="1"/>
</dbReference>
<keyword evidence="3" id="KW-0804">Transcription</keyword>
<dbReference type="InterPro" id="IPR018062">
    <property type="entry name" value="HTH_AraC-typ_CS"/>
</dbReference>
<evidence type="ECO:0000259" key="4">
    <source>
        <dbReference type="PROSITE" id="PS01124"/>
    </source>
</evidence>
<organism evidence="5 6">
    <name type="scientific">Chitinophaga flava</name>
    <dbReference type="NCBI Taxonomy" id="2259036"/>
    <lineage>
        <taxon>Bacteria</taxon>
        <taxon>Pseudomonadati</taxon>
        <taxon>Bacteroidota</taxon>
        <taxon>Chitinophagia</taxon>
        <taxon>Chitinophagales</taxon>
        <taxon>Chitinophagaceae</taxon>
        <taxon>Chitinophaga</taxon>
    </lineage>
</organism>
<dbReference type="EMBL" id="QFFJ01000001">
    <property type="protein sequence ID" value="RBL91765.1"/>
    <property type="molecule type" value="Genomic_DNA"/>
</dbReference>
<keyword evidence="6" id="KW-1185">Reference proteome</keyword>